<keyword evidence="2" id="KW-1185">Reference proteome</keyword>
<dbReference type="RefSeq" id="WP_184799751.1">
    <property type="nucleotide sequence ID" value="NZ_JACHMY010000001.1"/>
</dbReference>
<evidence type="ECO:0000313" key="2">
    <source>
        <dbReference type="Proteomes" id="UP000549971"/>
    </source>
</evidence>
<dbReference type="Proteomes" id="UP000549971">
    <property type="component" value="Unassembled WGS sequence"/>
</dbReference>
<dbReference type="GO" id="GO:0006260">
    <property type="term" value="P:DNA replication"/>
    <property type="evidence" value="ECO:0007669"/>
    <property type="project" value="InterPro"/>
</dbReference>
<protein>
    <submittedName>
        <fullName evidence="1">Uncharacterized protein</fullName>
    </submittedName>
</protein>
<dbReference type="EMBL" id="JACHMY010000001">
    <property type="protein sequence ID" value="MBB5838702.1"/>
    <property type="molecule type" value="Genomic_DNA"/>
</dbReference>
<dbReference type="SUPFAM" id="SSF57783">
    <property type="entry name" value="Zinc beta-ribbon"/>
    <property type="match status" value="1"/>
</dbReference>
<dbReference type="Gene3D" id="3.90.580.10">
    <property type="entry name" value="Zinc finger, CHC2-type domain"/>
    <property type="match status" value="1"/>
</dbReference>
<organism evidence="1 2">
    <name type="scientific">Kribbella italica</name>
    <dbReference type="NCBI Taxonomy" id="1540520"/>
    <lineage>
        <taxon>Bacteria</taxon>
        <taxon>Bacillati</taxon>
        <taxon>Actinomycetota</taxon>
        <taxon>Actinomycetes</taxon>
        <taxon>Propionibacteriales</taxon>
        <taxon>Kribbellaceae</taxon>
        <taxon>Kribbella</taxon>
    </lineage>
</organism>
<evidence type="ECO:0000313" key="1">
    <source>
        <dbReference type="EMBL" id="MBB5838702.1"/>
    </source>
</evidence>
<dbReference type="GO" id="GO:0008270">
    <property type="term" value="F:zinc ion binding"/>
    <property type="evidence" value="ECO:0007669"/>
    <property type="project" value="InterPro"/>
</dbReference>
<dbReference type="GO" id="GO:0003677">
    <property type="term" value="F:DNA binding"/>
    <property type="evidence" value="ECO:0007669"/>
    <property type="project" value="InterPro"/>
</dbReference>
<comment type="caution">
    <text evidence="1">The sequence shown here is derived from an EMBL/GenBank/DDBJ whole genome shotgun (WGS) entry which is preliminary data.</text>
</comment>
<dbReference type="AlphaFoldDB" id="A0A7W9JAQ6"/>
<reference evidence="1 2" key="1">
    <citation type="submission" date="2020-08" db="EMBL/GenBank/DDBJ databases">
        <title>Sequencing the genomes of 1000 actinobacteria strains.</title>
        <authorList>
            <person name="Klenk H.-P."/>
        </authorList>
    </citation>
    <scope>NUCLEOTIDE SEQUENCE [LARGE SCALE GENOMIC DNA]</scope>
    <source>
        <strain evidence="1 2">DSM 28967</strain>
    </source>
</reference>
<proteinExistence type="predicted"/>
<sequence>MKDGFVDAHLRNQIESTYERRLHGLLNDPNATSEDFDALNSWQSKAIEDLNSRPKVAAAPVPPPAPVPPNIGLEDLDLGVTAPSAAAQAVNDACNSLSIAEVYSKISKNRWKRPYQGEIREGIKISCPNPNHPDEHPSAWLNTITNKYHCGTCWQGGYIYEMAALAWGMQLPMDLFRIKCRLAKELRGVDYDALRADRAEANLNSWVKFLGSGS</sequence>
<accession>A0A7W9JAQ6</accession>
<gene>
    <name evidence="1" type="ORF">HDA39_005436</name>
</gene>
<name>A0A7W9JAQ6_9ACTN</name>
<dbReference type="InterPro" id="IPR036977">
    <property type="entry name" value="DNA_primase_Znf_CHC2"/>
</dbReference>